<organism evidence="1 2">
    <name type="scientific">Chryseobacterium aquaeductus</name>
    <dbReference type="NCBI Taxonomy" id="2675056"/>
    <lineage>
        <taxon>Bacteria</taxon>
        <taxon>Pseudomonadati</taxon>
        <taxon>Bacteroidota</taxon>
        <taxon>Flavobacteriia</taxon>
        <taxon>Flavobacteriales</taxon>
        <taxon>Weeksellaceae</taxon>
        <taxon>Chryseobacterium group</taxon>
        <taxon>Chryseobacterium</taxon>
    </lineage>
</organism>
<dbReference type="RefSeq" id="WP_162089403.1">
    <property type="nucleotide sequence ID" value="NZ_CAJIMS010000001.1"/>
</dbReference>
<accession>A0A9N8QRW2</accession>
<dbReference type="PROSITE" id="PS51257">
    <property type="entry name" value="PROKAR_LIPOPROTEIN"/>
    <property type="match status" value="1"/>
</dbReference>
<evidence type="ECO:0000313" key="2">
    <source>
        <dbReference type="Proteomes" id="UP000662618"/>
    </source>
</evidence>
<name>A0A9N8QRW2_9FLAO</name>
<comment type="caution">
    <text evidence="1">The sequence shown here is derived from an EMBL/GenBank/DDBJ whole genome shotgun (WGS) entry which is preliminary data.</text>
</comment>
<dbReference type="EMBL" id="CAJIMS010000001">
    <property type="protein sequence ID" value="CAD7816711.1"/>
    <property type="molecule type" value="Genomic_DNA"/>
</dbReference>
<reference evidence="1" key="1">
    <citation type="submission" date="2020-12" db="EMBL/GenBank/DDBJ databases">
        <authorList>
            <person name="Rodrigo-Torres L."/>
            <person name="Arahal R. D."/>
            <person name="Lucena T."/>
        </authorList>
    </citation>
    <scope>NUCLEOTIDE SEQUENCE</scope>
    <source>
        <strain evidence="1">CECT 9390</strain>
    </source>
</reference>
<protein>
    <recommendedName>
        <fullName evidence="3">Lipoprotein</fullName>
    </recommendedName>
</protein>
<dbReference type="AlphaFoldDB" id="A0A9N8QRW2"/>
<evidence type="ECO:0008006" key="3">
    <source>
        <dbReference type="Google" id="ProtNLM"/>
    </source>
</evidence>
<keyword evidence="2" id="KW-1185">Reference proteome</keyword>
<dbReference type="Proteomes" id="UP000662618">
    <property type="component" value="Unassembled WGS sequence"/>
</dbReference>
<evidence type="ECO:0000313" key="1">
    <source>
        <dbReference type="EMBL" id="CAD7816711.1"/>
    </source>
</evidence>
<gene>
    <name evidence="1" type="ORF">CHRY9390_03224</name>
</gene>
<proteinExistence type="predicted"/>
<sequence>MKNIFILSILIILLGCNKGSEITEVINNQKIISEIDKFITDSNSKKKVKFIVISGIDDSNKNVTELLFANQKPTMIIENSKRINDEIKNEKYGYFKYKDYEFLVSERLDKTFKLKYENFDKMKDYFIIKDHYPEKAEIIKDKWRTMYLKYNKEKDSIEFSKISEISMSDYTH</sequence>